<dbReference type="GeneID" id="4839017"/>
<dbReference type="EMBL" id="CP000498">
    <property type="protein sequence ID" value="ABN66322.2"/>
    <property type="molecule type" value="Genomic_DNA"/>
</dbReference>
<dbReference type="SUPFAM" id="SSF53448">
    <property type="entry name" value="Nucleotide-diphospho-sugar transferases"/>
    <property type="match status" value="1"/>
</dbReference>
<evidence type="ECO:0000313" key="3">
    <source>
        <dbReference type="Proteomes" id="UP000002258"/>
    </source>
</evidence>
<evidence type="ECO:0000313" key="2">
    <source>
        <dbReference type="EMBL" id="ABN66322.2"/>
    </source>
</evidence>
<protein>
    <submittedName>
        <fullName evidence="2">AlphaN-acetylglucosamine transferase</fullName>
    </submittedName>
</protein>
<keyword evidence="1" id="KW-1133">Transmembrane helix</keyword>
<dbReference type="FunCoup" id="A3LT00">
    <property type="interactions" value="19"/>
</dbReference>
<dbReference type="Gene3D" id="3.90.550.10">
    <property type="entry name" value="Spore Coat Polysaccharide Biosynthesis Protein SpsA, Chain A"/>
    <property type="match status" value="1"/>
</dbReference>
<keyword evidence="1" id="KW-0812">Transmembrane</keyword>
<keyword evidence="3" id="KW-1185">Reference proteome</keyword>
<accession>A3LT00</accession>
<dbReference type="KEGG" id="pic:PICST_44751"/>
<keyword evidence="2" id="KW-0808">Transferase</keyword>
<reference evidence="2 3" key="1">
    <citation type="journal article" date="2007" name="Nat. Biotechnol.">
        <title>Genome sequence of the lignocellulose-bioconverting and xylose-fermenting yeast Pichia stipitis.</title>
        <authorList>
            <person name="Jeffries T.W."/>
            <person name="Grigoriev I.V."/>
            <person name="Grimwood J."/>
            <person name="Laplaza J.M."/>
            <person name="Aerts A."/>
            <person name="Salamov A."/>
            <person name="Schmutz J."/>
            <person name="Lindquist E."/>
            <person name="Dehal P."/>
            <person name="Shapiro H."/>
            <person name="Jin Y.S."/>
            <person name="Passoth V."/>
            <person name="Richardson P.M."/>
        </authorList>
    </citation>
    <scope>NUCLEOTIDE SEQUENCE [LARGE SCALE GENOMIC DNA]</scope>
    <source>
        <strain evidence="3">ATCC 58785 / CBS 6054 / NBRC 10063 / NRRL Y-11545</strain>
    </source>
</reference>
<evidence type="ECO:0000256" key="1">
    <source>
        <dbReference type="SAM" id="Phobius"/>
    </source>
</evidence>
<name>A3LT00_PICST</name>
<gene>
    <name evidence="2" type="primary">GNT1</name>
    <name evidence="2" type="ORF">PICST_44751</name>
</gene>
<dbReference type="OMA" id="DSEEICN"/>
<feature type="transmembrane region" description="Helical" evidence="1">
    <location>
        <begin position="21"/>
        <end position="38"/>
    </location>
</feature>
<dbReference type="PANTHER" id="PTHR11183">
    <property type="entry name" value="GLYCOGENIN SUBFAMILY MEMBER"/>
    <property type="match status" value="1"/>
</dbReference>
<dbReference type="InterPro" id="IPR050587">
    <property type="entry name" value="GNT1/Glycosyltrans_8"/>
</dbReference>
<dbReference type="OrthoDB" id="2014201at2759"/>
<dbReference type="eggNOG" id="KOG1950">
    <property type="taxonomic scope" value="Eukaryota"/>
</dbReference>
<dbReference type="HOGENOM" id="CLU_034860_1_2_1"/>
<dbReference type="RefSeq" id="XP_001384351.2">
    <property type="nucleotide sequence ID" value="XM_001384314.1"/>
</dbReference>
<sequence>MVNFGALKRQAVRYLRRNWEYKAAVFVLLYYLVSYVVLETSHSIRERGLSQKLRVIPNEVINYYDSTTLLDEGDRKNDKLAYMQYATSYEHLNLAIINFISIRKSDTKAKDLVVLYSDILAHSDSDTWNKLLIIANNHDITLKAVPLLEASGDESTWSSSFTKLHVFNQVEYDRIVYFDSDSMVINVPRSGDVEISHIHNNYGNLDELFKLPKHITYALPQAFWLNKVVEDKKHTKFRGKVEIPEKKRYNLRMKKLVSDISRESLPERAFQLLPSLIYEQHFFDNHDDFFANHVMVIKPSRQTFNELMRYVYNPWYWYIFCRSSLRQKHDYDMEIMNKYLNDQLLSRRDVHVGILPHKVYGVLTGEFREPWHRRFVVEPQYLPFTKKKSNDGWNALDVFQNVKLVHFSDSPIPKPWEKNDYSASYNSLRIYCRAGDLVKYFKIDDIHKPRMVDDCDSVDIWNWYRDEFERARAGNWVVPEEVEYEW</sequence>
<dbReference type="InterPro" id="IPR029044">
    <property type="entry name" value="Nucleotide-diphossugar_trans"/>
</dbReference>
<proteinExistence type="predicted"/>
<organism evidence="2 3">
    <name type="scientific">Scheffersomyces stipitis (strain ATCC 58785 / CBS 6054 / NBRC 10063 / NRRL Y-11545)</name>
    <name type="common">Yeast</name>
    <name type="synonym">Pichia stipitis</name>
    <dbReference type="NCBI Taxonomy" id="322104"/>
    <lineage>
        <taxon>Eukaryota</taxon>
        <taxon>Fungi</taxon>
        <taxon>Dikarya</taxon>
        <taxon>Ascomycota</taxon>
        <taxon>Saccharomycotina</taxon>
        <taxon>Pichiomycetes</taxon>
        <taxon>Debaryomycetaceae</taxon>
        <taxon>Scheffersomyces</taxon>
    </lineage>
</organism>
<dbReference type="Proteomes" id="UP000002258">
    <property type="component" value="Chromosome 4"/>
</dbReference>
<keyword evidence="1" id="KW-0472">Membrane</keyword>
<dbReference type="STRING" id="322104.A3LT00"/>
<dbReference type="InParanoid" id="A3LT00"/>
<dbReference type="GO" id="GO:0016740">
    <property type="term" value="F:transferase activity"/>
    <property type="evidence" value="ECO:0007669"/>
    <property type="project" value="UniProtKB-KW"/>
</dbReference>
<dbReference type="AlphaFoldDB" id="A3LT00"/>